<dbReference type="EMBL" id="JAFCIX010000034">
    <property type="protein sequence ID" value="KAH6600486.1"/>
    <property type="molecule type" value="Genomic_DNA"/>
</dbReference>
<sequence>MSELERQVATNEYTARELDDLFGARRLANQRTRQQADHMRRRYAVETGPEHQYTNGDMVKLKNHSANKLDFNWKGPYHIVGLGHPGTYWLMDPQGRWLETTYNESDLTPWLAQLKDNEKKFYDGTRRSTIEEKKGGCYSHTPYNNPA</sequence>
<proteinExistence type="predicted"/>
<evidence type="ECO:0000313" key="2">
    <source>
        <dbReference type="Proteomes" id="UP001648503"/>
    </source>
</evidence>
<reference evidence="1 2" key="1">
    <citation type="submission" date="2021-02" db="EMBL/GenBank/DDBJ databases">
        <title>Variation within the Batrachochytrium salamandrivorans European outbreak.</title>
        <authorList>
            <person name="Kelly M."/>
            <person name="Pasmans F."/>
            <person name="Shea T.P."/>
            <person name="Munoz J.F."/>
            <person name="Carranza S."/>
            <person name="Cuomo C.A."/>
            <person name="Martel A."/>
        </authorList>
    </citation>
    <scope>NUCLEOTIDE SEQUENCE [LARGE SCALE GENOMIC DNA]</scope>
    <source>
        <strain evidence="1 2">AMFP18/2</strain>
    </source>
</reference>
<evidence type="ECO:0008006" key="3">
    <source>
        <dbReference type="Google" id="ProtNLM"/>
    </source>
</evidence>
<evidence type="ECO:0000313" key="1">
    <source>
        <dbReference type="EMBL" id="KAH6600486.1"/>
    </source>
</evidence>
<dbReference type="Proteomes" id="UP001648503">
    <property type="component" value="Unassembled WGS sequence"/>
</dbReference>
<gene>
    <name evidence="1" type="ORF">BASA50_002272</name>
</gene>
<protein>
    <recommendedName>
        <fullName evidence="3">Integrase catalytic domain-containing protein</fullName>
    </recommendedName>
</protein>
<comment type="caution">
    <text evidence="1">The sequence shown here is derived from an EMBL/GenBank/DDBJ whole genome shotgun (WGS) entry which is preliminary data.</text>
</comment>
<accession>A0ABQ8FLS6</accession>
<keyword evidence="2" id="KW-1185">Reference proteome</keyword>
<organism evidence="1 2">
    <name type="scientific">Batrachochytrium salamandrivorans</name>
    <dbReference type="NCBI Taxonomy" id="1357716"/>
    <lineage>
        <taxon>Eukaryota</taxon>
        <taxon>Fungi</taxon>
        <taxon>Fungi incertae sedis</taxon>
        <taxon>Chytridiomycota</taxon>
        <taxon>Chytridiomycota incertae sedis</taxon>
        <taxon>Chytridiomycetes</taxon>
        <taxon>Rhizophydiales</taxon>
        <taxon>Rhizophydiales incertae sedis</taxon>
        <taxon>Batrachochytrium</taxon>
    </lineage>
</organism>
<name>A0ABQ8FLS6_9FUNG</name>